<dbReference type="Gene3D" id="3.40.470.10">
    <property type="entry name" value="Uracil-DNA glycosylase-like domain"/>
    <property type="match status" value="1"/>
</dbReference>
<keyword evidence="1" id="KW-0004">4Fe-4S</keyword>
<dbReference type="PANTHER" id="PTHR33693:SF3">
    <property type="entry name" value="TYPE-5 URACIL-DNA GLYCOSYLASE"/>
    <property type="match status" value="1"/>
</dbReference>
<feature type="compositionally biased region" description="Gly residues" evidence="10">
    <location>
        <begin position="15"/>
        <end position="25"/>
    </location>
</feature>
<evidence type="ECO:0000256" key="10">
    <source>
        <dbReference type="SAM" id="MobiDB-lite"/>
    </source>
</evidence>
<dbReference type="InterPro" id="IPR005122">
    <property type="entry name" value="Uracil-DNA_glycosylase-like"/>
</dbReference>
<gene>
    <name evidence="12" type="ORF">ACFQ5X_05385</name>
</gene>
<evidence type="ECO:0000256" key="9">
    <source>
        <dbReference type="ARBA" id="ARBA00023887"/>
    </source>
</evidence>
<evidence type="ECO:0000256" key="4">
    <source>
        <dbReference type="ARBA" id="ARBA00022801"/>
    </source>
</evidence>
<evidence type="ECO:0000256" key="7">
    <source>
        <dbReference type="ARBA" id="ARBA00023204"/>
    </source>
</evidence>
<keyword evidence="5" id="KW-0408">Iron</keyword>
<evidence type="ECO:0000313" key="12">
    <source>
        <dbReference type="EMBL" id="MFD1305281.1"/>
    </source>
</evidence>
<evidence type="ECO:0000256" key="6">
    <source>
        <dbReference type="ARBA" id="ARBA00023014"/>
    </source>
</evidence>
<evidence type="ECO:0000313" key="13">
    <source>
        <dbReference type="Proteomes" id="UP001597058"/>
    </source>
</evidence>
<dbReference type="SMART" id="SM00987">
    <property type="entry name" value="UreE_C"/>
    <property type="match status" value="1"/>
</dbReference>
<evidence type="ECO:0000256" key="8">
    <source>
        <dbReference type="ARBA" id="ARBA00023779"/>
    </source>
</evidence>
<dbReference type="EMBL" id="JBHTMM010000004">
    <property type="protein sequence ID" value="MFD1305281.1"/>
    <property type="molecule type" value="Genomic_DNA"/>
</dbReference>
<evidence type="ECO:0000259" key="11">
    <source>
        <dbReference type="SMART" id="SM00986"/>
    </source>
</evidence>
<keyword evidence="3" id="KW-0227">DNA damage</keyword>
<dbReference type="Proteomes" id="UP001597058">
    <property type="component" value="Unassembled WGS sequence"/>
</dbReference>
<sequence>MDRGHTDNGDLTGFTGRGGRGGPAGPVGPVDPAASADLADLAELDGRITGCRACPRLVEWREEVARTRRAAFADQTYWGRPVPGFGPPDASLLIVGLAPAAHGANRTGRMFTGDRSGDVLYAALHEVGLASQGTAVSADDGLSLHGVRITSPVRCAPPANKPTPEERDTCRPWLVRELELLRPSLRAVVVLGAFGWQAALPAFAQAGWEVPRPRPAFAHGTRLTLTSPARLDVFGCFHVSQRNTFTGRLTPAMLREVLRTAASAAGLTTRPYDG</sequence>
<dbReference type="SMART" id="SM00986">
    <property type="entry name" value="UDG"/>
    <property type="match status" value="1"/>
</dbReference>
<dbReference type="InterPro" id="IPR044147">
    <property type="entry name" value="UdgB-like"/>
</dbReference>
<dbReference type="SUPFAM" id="SSF52141">
    <property type="entry name" value="Uracil-DNA glycosylase-like"/>
    <property type="match status" value="1"/>
</dbReference>
<organism evidence="12 13">
    <name type="scientific">Streptomyces kaempferi</name>
    <dbReference type="NCBI Taxonomy" id="333725"/>
    <lineage>
        <taxon>Bacteria</taxon>
        <taxon>Bacillati</taxon>
        <taxon>Actinomycetota</taxon>
        <taxon>Actinomycetes</taxon>
        <taxon>Kitasatosporales</taxon>
        <taxon>Streptomycetaceae</taxon>
        <taxon>Streptomyces</taxon>
    </lineage>
</organism>
<feature type="region of interest" description="Disordered" evidence="10">
    <location>
        <begin position="1"/>
        <end position="33"/>
    </location>
</feature>
<keyword evidence="13" id="KW-1185">Reference proteome</keyword>
<protein>
    <recommendedName>
        <fullName evidence="9">Type-5 uracil-DNA glycosylase</fullName>
    </recommendedName>
</protein>
<accession>A0ABW3X8M0</accession>
<keyword evidence="2" id="KW-0479">Metal-binding</keyword>
<reference evidence="13" key="1">
    <citation type="journal article" date="2019" name="Int. J. Syst. Evol. Microbiol.">
        <title>The Global Catalogue of Microorganisms (GCM) 10K type strain sequencing project: providing services to taxonomists for standard genome sequencing and annotation.</title>
        <authorList>
            <consortium name="The Broad Institute Genomics Platform"/>
            <consortium name="The Broad Institute Genome Sequencing Center for Infectious Disease"/>
            <person name="Wu L."/>
            <person name="Ma J."/>
        </authorList>
    </citation>
    <scope>NUCLEOTIDE SEQUENCE [LARGE SCALE GENOMIC DNA]</scope>
    <source>
        <strain evidence="13">CGMCC 4.7020</strain>
    </source>
</reference>
<evidence type="ECO:0000256" key="5">
    <source>
        <dbReference type="ARBA" id="ARBA00023004"/>
    </source>
</evidence>
<keyword evidence="6" id="KW-0411">Iron-sulfur</keyword>
<dbReference type="PANTHER" id="PTHR33693">
    <property type="entry name" value="TYPE-5 URACIL-DNA GLYCOSYLASE"/>
    <property type="match status" value="1"/>
</dbReference>
<feature type="domain" description="Uracil-DNA glycosylase-like" evidence="11">
    <location>
        <begin position="83"/>
        <end position="258"/>
    </location>
</feature>
<evidence type="ECO:0000256" key="1">
    <source>
        <dbReference type="ARBA" id="ARBA00022485"/>
    </source>
</evidence>
<comment type="similarity">
    <text evidence="8">Belongs to the uracil-DNA glycosylase (UDG) superfamily. Type 5 (UDGb) family.</text>
</comment>
<keyword evidence="4" id="KW-0378">Hydrolase</keyword>
<name>A0ABW3X8M0_9ACTN</name>
<evidence type="ECO:0000256" key="3">
    <source>
        <dbReference type="ARBA" id="ARBA00022763"/>
    </source>
</evidence>
<dbReference type="Pfam" id="PF03167">
    <property type="entry name" value="UDG"/>
    <property type="match status" value="1"/>
</dbReference>
<keyword evidence="7" id="KW-0234">DNA repair</keyword>
<proteinExistence type="inferred from homology"/>
<dbReference type="RefSeq" id="WP_381234529.1">
    <property type="nucleotide sequence ID" value="NZ_JBHSKH010000022.1"/>
</dbReference>
<dbReference type="CDD" id="cd10031">
    <property type="entry name" value="UDG-F5_TTUDGB_like"/>
    <property type="match status" value="1"/>
</dbReference>
<dbReference type="InterPro" id="IPR036895">
    <property type="entry name" value="Uracil-DNA_glycosylase-like_sf"/>
</dbReference>
<evidence type="ECO:0000256" key="2">
    <source>
        <dbReference type="ARBA" id="ARBA00022723"/>
    </source>
</evidence>
<comment type="caution">
    <text evidence="12">The sequence shown here is derived from an EMBL/GenBank/DDBJ whole genome shotgun (WGS) entry which is preliminary data.</text>
</comment>
<dbReference type="InterPro" id="IPR051536">
    <property type="entry name" value="UDG_Type-4/5"/>
</dbReference>